<dbReference type="Proteomes" id="UP001595821">
    <property type="component" value="Unassembled WGS sequence"/>
</dbReference>
<accession>A0ABD5NW12</accession>
<feature type="transmembrane region" description="Helical" evidence="1">
    <location>
        <begin position="21"/>
        <end position="43"/>
    </location>
</feature>
<proteinExistence type="predicted"/>
<keyword evidence="1" id="KW-1133">Transmembrane helix</keyword>
<sequence length="170" mass="19517">MADAAGSRDLTFEECQTFPSWMGPALIALSLPALLVTPILIFADEGVTLESTAIVVATVAIVVAPLPFLLRSTLHTEVREDGVYFRYWPFHRSYRHVPFSAIQDVRREERRSYSYGLRWTRSGWEYAPDSSEGVRIYRTDAKPIFLSSERPHDLLTAIESGRRNRDRRRE</sequence>
<keyword evidence="1" id="KW-0812">Transmembrane</keyword>
<protein>
    <recommendedName>
        <fullName evidence="4">PH domain-containing protein</fullName>
    </recommendedName>
</protein>
<dbReference type="AlphaFoldDB" id="A0ABD5NW12"/>
<evidence type="ECO:0000313" key="3">
    <source>
        <dbReference type="Proteomes" id="UP001595821"/>
    </source>
</evidence>
<name>A0ABD5NW12_9EURY</name>
<feature type="transmembrane region" description="Helical" evidence="1">
    <location>
        <begin position="49"/>
        <end position="70"/>
    </location>
</feature>
<dbReference type="GeneID" id="71855080"/>
<evidence type="ECO:0008006" key="4">
    <source>
        <dbReference type="Google" id="ProtNLM"/>
    </source>
</evidence>
<dbReference type="EMBL" id="JBHSDJ010000013">
    <property type="protein sequence ID" value="MFC4246148.1"/>
    <property type="molecule type" value="Genomic_DNA"/>
</dbReference>
<comment type="caution">
    <text evidence="2">The sequence shown here is derived from an EMBL/GenBank/DDBJ whole genome shotgun (WGS) entry which is preliminary data.</text>
</comment>
<organism evidence="2 3">
    <name type="scientific">Natribaculum luteum</name>
    <dbReference type="NCBI Taxonomy" id="1586232"/>
    <lineage>
        <taxon>Archaea</taxon>
        <taxon>Methanobacteriati</taxon>
        <taxon>Methanobacteriota</taxon>
        <taxon>Stenosarchaea group</taxon>
        <taxon>Halobacteria</taxon>
        <taxon>Halobacteriales</taxon>
        <taxon>Natrialbaceae</taxon>
        <taxon>Natribaculum</taxon>
    </lineage>
</organism>
<dbReference type="RefSeq" id="WP_246968188.1">
    <property type="nucleotide sequence ID" value="NZ_CP095397.1"/>
</dbReference>
<evidence type="ECO:0000313" key="2">
    <source>
        <dbReference type="EMBL" id="MFC4246148.1"/>
    </source>
</evidence>
<evidence type="ECO:0000256" key="1">
    <source>
        <dbReference type="SAM" id="Phobius"/>
    </source>
</evidence>
<keyword evidence="1" id="KW-0472">Membrane</keyword>
<reference evidence="2 3" key="1">
    <citation type="journal article" date="2014" name="Int. J. Syst. Evol. Microbiol.">
        <title>Complete genome sequence of Corynebacterium casei LMG S-19264T (=DSM 44701T), isolated from a smear-ripened cheese.</title>
        <authorList>
            <consortium name="US DOE Joint Genome Institute (JGI-PGF)"/>
            <person name="Walter F."/>
            <person name="Albersmeier A."/>
            <person name="Kalinowski J."/>
            <person name="Ruckert C."/>
        </authorList>
    </citation>
    <scope>NUCLEOTIDE SEQUENCE [LARGE SCALE GENOMIC DNA]</scope>
    <source>
        <strain evidence="2 3">IBRC-M 10912</strain>
    </source>
</reference>
<gene>
    <name evidence="2" type="ORF">ACFOZ7_03950</name>
</gene>